<dbReference type="RefSeq" id="WP_232136818.1">
    <property type="nucleotide sequence ID" value="NZ_CP089507.1"/>
</dbReference>
<evidence type="ECO:0000313" key="1">
    <source>
        <dbReference type="EMBL" id="MCD9097728.1"/>
    </source>
</evidence>
<comment type="caution">
    <text evidence="1">The sequence shown here is derived from an EMBL/GenBank/DDBJ whole genome shotgun (WGS) entry which is preliminary data.</text>
</comment>
<dbReference type="Proteomes" id="UP001430360">
    <property type="component" value="Unassembled WGS sequence"/>
</dbReference>
<accession>A0ABS8UGD4</accession>
<dbReference type="EMBL" id="JAJQKU010000003">
    <property type="protein sequence ID" value="MCD9097728.1"/>
    <property type="molecule type" value="Genomic_DNA"/>
</dbReference>
<proteinExistence type="predicted"/>
<evidence type="ECO:0000313" key="2">
    <source>
        <dbReference type="Proteomes" id="UP001430360"/>
    </source>
</evidence>
<keyword evidence="2" id="KW-1185">Reference proteome</keyword>
<organism evidence="1 2">
    <name type="scientific">Luteimonas fraxinea</name>
    <dbReference type="NCBI Taxonomy" id="2901869"/>
    <lineage>
        <taxon>Bacteria</taxon>
        <taxon>Pseudomonadati</taxon>
        <taxon>Pseudomonadota</taxon>
        <taxon>Gammaproteobacteria</taxon>
        <taxon>Lysobacterales</taxon>
        <taxon>Lysobacteraceae</taxon>
        <taxon>Luteimonas</taxon>
    </lineage>
</organism>
<reference evidence="1" key="2">
    <citation type="journal article" date="2022" name="Syst. Appl. Microbiol.">
        <title>Physiological and genomic characterisation of Luteimonas fraxinea sp. nov., a bacterial species associated with trees tolerant to ash dieback.</title>
        <authorList>
            <person name="Ulrich K."/>
            <person name="Becker R."/>
            <person name="Behrendt U."/>
            <person name="Kube M."/>
            <person name="Schneck V."/>
            <person name="Ulrich A."/>
        </authorList>
    </citation>
    <scope>NUCLEOTIDE SEQUENCE</scope>
    <source>
        <strain evidence="1">A1P009</strain>
    </source>
</reference>
<protein>
    <submittedName>
        <fullName evidence="1">Uncharacterized protein</fullName>
    </submittedName>
</protein>
<gene>
    <name evidence="1" type="ORF">LTT95_12340</name>
</gene>
<reference evidence="1" key="1">
    <citation type="submission" date="2021-12" db="EMBL/GenBank/DDBJ databases">
        <authorList>
            <person name="Ulrich A."/>
        </authorList>
    </citation>
    <scope>NUCLEOTIDE SEQUENCE</scope>
    <source>
        <strain evidence="1">A1P009</strain>
    </source>
</reference>
<sequence>MSTYTLQYDMGLRFWVLTDTQGQTLATYLSRTTALRDEVVRGVIERGCILRVRNADGSYEPVDPPVAPAPEAVAAANVPALSTGAAAA</sequence>
<name>A0ABS8UGD4_9GAMM</name>